<dbReference type="SMART" id="SM00064">
    <property type="entry name" value="FYVE"/>
    <property type="match status" value="1"/>
</dbReference>
<evidence type="ECO:0000313" key="7">
    <source>
        <dbReference type="EMBL" id="ORZ03273.1"/>
    </source>
</evidence>
<feature type="compositionally biased region" description="Polar residues" evidence="5">
    <location>
        <begin position="155"/>
        <end position="168"/>
    </location>
</feature>
<feature type="region of interest" description="Disordered" evidence="5">
    <location>
        <begin position="498"/>
        <end position="528"/>
    </location>
</feature>
<dbReference type="PANTHER" id="PTHR39490:SF8">
    <property type="entry name" value="ZINC FINGER FYVE DOMAIN-CONTAINING PROTEIN 21"/>
    <property type="match status" value="1"/>
</dbReference>
<keyword evidence="2 4" id="KW-0863">Zinc-finger</keyword>
<feature type="compositionally biased region" description="Low complexity" evidence="5">
    <location>
        <begin position="258"/>
        <end position="271"/>
    </location>
</feature>
<dbReference type="PANTHER" id="PTHR39490">
    <property type="entry name" value="ARRESTIN DOMAIN-CONTAINING PROTEIN D"/>
    <property type="match status" value="1"/>
</dbReference>
<evidence type="ECO:0000256" key="3">
    <source>
        <dbReference type="ARBA" id="ARBA00022833"/>
    </source>
</evidence>
<keyword evidence="1" id="KW-0479">Metal-binding</keyword>
<sequence length="852" mass="94677">MTSTLDTTRTIDDTLQPPPIEKASRRRSLRNLGSLIKSTSLLSLDEKSSFRSRRQSATPVQHDDVQPVREPKKKPSRLKRLLRRHKKDIVGQQDNEDDGKGQEECQPQLLIQESNLPSSPPETPSAVIKKNGFGSVSSTDMESRRSSLRWPMVRPSQQQLTVSSPHSSLSERDSQSNTSSSSAGNNAYQLKTTAVESPGMSLASHQNQNLYQQQYQHQLPPQLPRLPESQADVSLWSSILLDADLAFKDGWRRRESLASSTTASTHTTQSTDGHQHVSIETPTIQPALASQTTDTEDDVSVSPSHDPAFCSMQSRCEVCRLHRNSSNEQLLPASPPPPPVLTKSMCSSRISLDQRRTSPPSIVIERTTPPVVAEDPVVMVEEEESIIMPDAPREAEALPEYEQNEDLRDVMPATSTGFFITGEEDQLDREHEHSVVRIEYEQPQPGSTTESIDQLEQVLHALGVSEAREDGDPVMIAGLTPAPLSPAADTVTRAAPSTFHFDPIDHPPQQVERQQHSESSASVSPSSQLTPAVTSALAATATATTVVVPNSTSAVSCMVLNPPISIAQPNVVAGDETASIQSSIQSLTVASSMDFIQLVESCMAHAEQLERLVRKLEWSETHLNTVLEPDTPLDDSLDEREQLYRRHRDRFHRMLLQQSTMLADLENISQGHTNKHSRNEENDRAFGFLRDTAAAGTHLMQARWYLGLVTGATAGTGKILHHGSKGQLIISGMSTTTEASLLPKYLLHDKRRREQLQGLFIHQYLVQIPHQARSIKFVLADTWVPDHEAVRCQFPTCTTVFDWINRRHHCRRCGHVLCQQHSANCLPLFSPRNRDEGEWARVCDSCFYSLVQ</sequence>
<evidence type="ECO:0000256" key="2">
    <source>
        <dbReference type="ARBA" id="ARBA00022771"/>
    </source>
</evidence>
<feature type="region of interest" description="Disordered" evidence="5">
    <location>
        <begin position="258"/>
        <end position="277"/>
    </location>
</feature>
<feature type="domain" description="FYVE-type" evidence="6">
    <location>
        <begin position="797"/>
        <end position="851"/>
    </location>
</feature>
<keyword evidence="8" id="KW-1185">Reference proteome</keyword>
<organism evidence="7 8">
    <name type="scientific">Syncephalastrum racemosum</name>
    <name type="common">Filamentous fungus</name>
    <dbReference type="NCBI Taxonomy" id="13706"/>
    <lineage>
        <taxon>Eukaryota</taxon>
        <taxon>Fungi</taxon>
        <taxon>Fungi incertae sedis</taxon>
        <taxon>Mucoromycota</taxon>
        <taxon>Mucoromycotina</taxon>
        <taxon>Mucoromycetes</taxon>
        <taxon>Mucorales</taxon>
        <taxon>Syncephalastraceae</taxon>
        <taxon>Syncephalastrum</taxon>
    </lineage>
</organism>
<dbReference type="InterPro" id="IPR013083">
    <property type="entry name" value="Znf_RING/FYVE/PHD"/>
</dbReference>
<dbReference type="Gene3D" id="3.30.40.10">
    <property type="entry name" value="Zinc/RING finger domain, C3HC4 (zinc finger)"/>
    <property type="match status" value="1"/>
</dbReference>
<evidence type="ECO:0000256" key="4">
    <source>
        <dbReference type="PROSITE-ProRule" id="PRU00091"/>
    </source>
</evidence>
<comment type="caution">
    <text evidence="7">The sequence shown here is derived from an EMBL/GenBank/DDBJ whole genome shotgun (WGS) entry which is preliminary data.</text>
</comment>
<dbReference type="InterPro" id="IPR017455">
    <property type="entry name" value="Znf_FYVE-rel"/>
</dbReference>
<dbReference type="Pfam" id="PF01363">
    <property type="entry name" value="FYVE"/>
    <property type="match status" value="1"/>
</dbReference>
<gene>
    <name evidence="7" type="ORF">BCR43DRAFT_42822</name>
</gene>
<evidence type="ECO:0000256" key="1">
    <source>
        <dbReference type="ARBA" id="ARBA00022723"/>
    </source>
</evidence>
<feature type="compositionally biased region" description="Low complexity" evidence="5">
    <location>
        <begin position="517"/>
        <end position="528"/>
    </location>
</feature>
<evidence type="ECO:0000256" key="5">
    <source>
        <dbReference type="SAM" id="MobiDB-lite"/>
    </source>
</evidence>
<dbReference type="SUPFAM" id="SSF57903">
    <property type="entry name" value="FYVE/PHD zinc finger"/>
    <property type="match status" value="1"/>
</dbReference>
<dbReference type="PROSITE" id="PS50178">
    <property type="entry name" value="ZF_FYVE"/>
    <property type="match status" value="1"/>
</dbReference>
<proteinExistence type="predicted"/>
<dbReference type="STRING" id="13706.A0A1X2HUQ3"/>
<dbReference type="InParanoid" id="A0A1X2HUQ3"/>
<dbReference type="OrthoDB" id="660555at2759"/>
<dbReference type="InterPro" id="IPR011011">
    <property type="entry name" value="Znf_FYVE_PHD"/>
</dbReference>
<evidence type="ECO:0000313" key="8">
    <source>
        <dbReference type="Proteomes" id="UP000242180"/>
    </source>
</evidence>
<reference evidence="7 8" key="1">
    <citation type="submission" date="2016-07" db="EMBL/GenBank/DDBJ databases">
        <title>Pervasive Adenine N6-methylation of Active Genes in Fungi.</title>
        <authorList>
            <consortium name="DOE Joint Genome Institute"/>
            <person name="Mondo S.J."/>
            <person name="Dannebaum R.O."/>
            <person name="Kuo R.C."/>
            <person name="Labutti K."/>
            <person name="Haridas S."/>
            <person name="Kuo A."/>
            <person name="Salamov A."/>
            <person name="Ahrendt S.R."/>
            <person name="Lipzen A."/>
            <person name="Sullivan W."/>
            <person name="Andreopoulos W.B."/>
            <person name="Clum A."/>
            <person name="Lindquist E."/>
            <person name="Daum C."/>
            <person name="Ramamoorthy G.K."/>
            <person name="Gryganskyi A."/>
            <person name="Culley D."/>
            <person name="Magnuson J.K."/>
            <person name="James T.Y."/>
            <person name="O'Malley M.A."/>
            <person name="Stajich J.E."/>
            <person name="Spatafora J.W."/>
            <person name="Visel A."/>
            <person name="Grigoriev I.V."/>
        </authorList>
    </citation>
    <scope>NUCLEOTIDE SEQUENCE [LARGE SCALE GENOMIC DNA]</scope>
    <source>
        <strain evidence="7 8">NRRL 2496</strain>
    </source>
</reference>
<dbReference type="EMBL" id="MCGN01000001">
    <property type="protein sequence ID" value="ORZ03273.1"/>
    <property type="molecule type" value="Genomic_DNA"/>
</dbReference>
<dbReference type="CDD" id="cd15760">
    <property type="entry name" value="FYVE_scVPS27p_like"/>
    <property type="match status" value="1"/>
</dbReference>
<feature type="compositionally biased region" description="Basic and acidic residues" evidence="5">
    <location>
        <begin position="61"/>
        <end position="70"/>
    </location>
</feature>
<keyword evidence="3" id="KW-0862">Zinc</keyword>
<name>A0A1X2HUQ3_SYNRA</name>
<dbReference type="AlphaFoldDB" id="A0A1X2HUQ3"/>
<feature type="compositionally biased region" description="Basic residues" evidence="5">
    <location>
        <begin position="71"/>
        <end position="87"/>
    </location>
</feature>
<accession>A0A1X2HUQ3</accession>
<evidence type="ECO:0000259" key="6">
    <source>
        <dbReference type="PROSITE" id="PS50178"/>
    </source>
</evidence>
<protein>
    <recommendedName>
        <fullName evidence="6">FYVE-type domain-containing protein</fullName>
    </recommendedName>
</protein>
<dbReference type="InterPro" id="IPR052113">
    <property type="entry name" value="FYVE-type_Zinc_Finger"/>
</dbReference>
<dbReference type="InterPro" id="IPR000306">
    <property type="entry name" value="Znf_FYVE"/>
</dbReference>
<feature type="region of interest" description="Disordered" evidence="5">
    <location>
        <begin position="1"/>
        <end position="28"/>
    </location>
</feature>
<dbReference type="Proteomes" id="UP000242180">
    <property type="component" value="Unassembled WGS sequence"/>
</dbReference>
<feature type="region of interest" description="Disordered" evidence="5">
    <location>
        <begin position="44"/>
        <end position="186"/>
    </location>
</feature>
<dbReference type="GO" id="GO:0008270">
    <property type="term" value="F:zinc ion binding"/>
    <property type="evidence" value="ECO:0007669"/>
    <property type="project" value="UniProtKB-KW"/>
</dbReference>